<dbReference type="FunFam" id="2.60.120.430:FF:000005">
    <property type="entry name" value="Putative receptor-like protein kinase"/>
    <property type="match status" value="1"/>
</dbReference>
<keyword evidence="12" id="KW-0675">Receptor</keyword>
<dbReference type="STRING" id="337451.A0A3S3MTG5"/>
<evidence type="ECO:0000259" key="11">
    <source>
        <dbReference type="Pfam" id="PF12819"/>
    </source>
</evidence>
<name>A0A3S3MTG5_9MAGN</name>
<dbReference type="GO" id="GO:0004714">
    <property type="term" value="F:transmembrane receptor protein tyrosine kinase activity"/>
    <property type="evidence" value="ECO:0007669"/>
    <property type="project" value="InterPro"/>
</dbReference>
<evidence type="ECO:0000256" key="8">
    <source>
        <dbReference type="ARBA" id="ARBA00023136"/>
    </source>
</evidence>
<comment type="subcellular location">
    <subcellularLocation>
        <location evidence="1">Membrane</location>
        <topology evidence="1">Single-pass type I membrane protein</topology>
    </subcellularLocation>
</comment>
<evidence type="ECO:0000256" key="9">
    <source>
        <dbReference type="ARBA" id="ARBA00023180"/>
    </source>
</evidence>
<feature type="chain" id="PRO_5018619785" evidence="10">
    <location>
        <begin position="26"/>
        <end position="339"/>
    </location>
</feature>
<gene>
    <name evidence="12" type="ORF">CKAN_01850600</name>
</gene>
<keyword evidence="13" id="KW-1185">Reference proteome</keyword>
<keyword evidence="12" id="KW-0418">Kinase</keyword>
<keyword evidence="2" id="KW-0808">Transferase</keyword>
<evidence type="ECO:0000256" key="7">
    <source>
        <dbReference type="ARBA" id="ARBA00022989"/>
    </source>
</evidence>
<dbReference type="AlphaFoldDB" id="A0A3S3MTG5"/>
<dbReference type="Proteomes" id="UP000283530">
    <property type="component" value="Unassembled WGS sequence"/>
</dbReference>
<dbReference type="InterPro" id="IPR045272">
    <property type="entry name" value="ANXUR1/2-like"/>
</dbReference>
<evidence type="ECO:0000313" key="13">
    <source>
        <dbReference type="Proteomes" id="UP000283530"/>
    </source>
</evidence>
<reference evidence="12 13" key="1">
    <citation type="journal article" date="2019" name="Nat. Plants">
        <title>Stout camphor tree genome fills gaps in understanding of flowering plant genome evolution.</title>
        <authorList>
            <person name="Chaw S.M."/>
            <person name="Liu Y.C."/>
            <person name="Wu Y.W."/>
            <person name="Wang H.Y."/>
            <person name="Lin C.I."/>
            <person name="Wu C.S."/>
            <person name="Ke H.M."/>
            <person name="Chang L.Y."/>
            <person name="Hsu C.Y."/>
            <person name="Yang H.T."/>
            <person name="Sudianto E."/>
            <person name="Hsu M.H."/>
            <person name="Wu K.P."/>
            <person name="Wang L.N."/>
            <person name="Leebens-Mack J.H."/>
            <person name="Tsai I.J."/>
        </authorList>
    </citation>
    <scope>NUCLEOTIDE SEQUENCE [LARGE SCALE GENOMIC DNA]</scope>
    <source>
        <strain evidence="13">cv. Chaw 1501</strain>
        <tissue evidence="12">Young leaves</tissue>
    </source>
</reference>
<protein>
    <submittedName>
        <fullName evidence="12">Putative receptor-like protein kinase</fullName>
    </submittedName>
</protein>
<keyword evidence="4 10" id="KW-0732">Signal</keyword>
<keyword evidence="9" id="KW-0325">Glycoprotein</keyword>
<dbReference type="OrthoDB" id="735844at2759"/>
<dbReference type="GO" id="GO:0016020">
    <property type="term" value="C:membrane"/>
    <property type="evidence" value="ECO:0007669"/>
    <property type="project" value="UniProtKB-SubCell"/>
</dbReference>
<evidence type="ECO:0000313" key="12">
    <source>
        <dbReference type="EMBL" id="RWR89450.1"/>
    </source>
</evidence>
<keyword evidence="8" id="KW-0472">Membrane</keyword>
<evidence type="ECO:0000256" key="2">
    <source>
        <dbReference type="ARBA" id="ARBA00022679"/>
    </source>
</evidence>
<dbReference type="EMBL" id="QPKB01000007">
    <property type="protein sequence ID" value="RWR89450.1"/>
    <property type="molecule type" value="Genomic_DNA"/>
</dbReference>
<sequence length="339" mass="37660">MESLQLHRILPPLLLLFSFFHFLSAEFSPSDNYLILCGSTTNATVDNRVFVGDSVSNSGSFHLSATSELSRSDRNPSPDSSALYNTARIFKGPASYEFNIKTTGTHMVRLHFFPFSSEDTNLSSAVFNVSAFGSLLLRDFSVPNITHVLKEYIMEVDAPKLVISFTPSGNSSSSSIAFVNAIEVFSVPDNLIADFGRYITSTGFTRYNGLKKQVLESVHRINVGGPKITSFNDTLWRNWIPDDNFLRLNSSAKAVNFSSPIVYPAGGPTPEIAPDAVYNTAREMNTQILMSPRFNITWIFPIFIHPISHFKHLQLLFILISSLILKNQGLFVSASALRK</sequence>
<evidence type="ECO:0000256" key="4">
    <source>
        <dbReference type="ARBA" id="ARBA00022729"/>
    </source>
</evidence>
<dbReference type="GO" id="GO:0005524">
    <property type="term" value="F:ATP binding"/>
    <property type="evidence" value="ECO:0007669"/>
    <property type="project" value="UniProtKB-KW"/>
</dbReference>
<dbReference type="PANTHER" id="PTHR34590">
    <property type="entry name" value="OS03G0124300 PROTEIN-RELATED"/>
    <property type="match status" value="1"/>
</dbReference>
<dbReference type="InterPro" id="IPR024788">
    <property type="entry name" value="Malectin-like_Carb-bd_dom"/>
</dbReference>
<evidence type="ECO:0000256" key="5">
    <source>
        <dbReference type="ARBA" id="ARBA00022741"/>
    </source>
</evidence>
<keyword evidence="7" id="KW-1133">Transmembrane helix</keyword>
<evidence type="ECO:0000256" key="1">
    <source>
        <dbReference type="ARBA" id="ARBA00004479"/>
    </source>
</evidence>
<accession>A0A3S3MTG5</accession>
<organism evidence="12 13">
    <name type="scientific">Cinnamomum micranthum f. kanehirae</name>
    <dbReference type="NCBI Taxonomy" id="337451"/>
    <lineage>
        <taxon>Eukaryota</taxon>
        <taxon>Viridiplantae</taxon>
        <taxon>Streptophyta</taxon>
        <taxon>Embryophyta</taxon>
        <taxon>Tracheophyta</taxon>
        <taxon>Spermatophyta</taxon>
        <taxon>Magnoliopsida</taxon>
        <taxon>Magnoliidae</taxon>
        <taxon>Laurales</taxon>
        <taxon>Lauraceae</taxon>
        <taxon>Cinnamomum</taxon>
    </lineage>
</organism>
<keyword evidence="5" id="KW-0547">Nucleotide-binding</keyword>
<evidence type="ECO:0000256" key="6">
    <source>
        <dbReference type="ARBA" id="ARBA00022840"/>
    </source>
</evidence>
<dbReference type="Pfam" id="PF12819">
    <property type="entry name" value="Malectin_like"/>
    <property type="match status" value="1"/>
</dbReference>
<keyword evidence="3" id="KW-0812">Transmembrane</keyword>
<feature type="domain" description="Malectin-like" evidence="11">
    <location>
        <begin position="37"/>
        <end position="298"/>
    </location>
</feature>
<evidence type="ECO:0000256" key="10">
    <source>
        <dbReference type="SAM" id="SignalP"/>
    </source>
</evidence>
<dbReference type="Gene3D" id="2.60.120.430">
    <property type="entry name" value="Galactose-binding lectin"/>
    <property type="match status" value="2"/>
</dbReference>
<feature type="signal peptide" evidence="10">
    <location>
        <begin position="1"/>
        <end position="25"/>
    </location>
</feature>
<dbReference type="PANTHER" id="PTHR34590:SF6">
    <property type="entry name" value="RECEPTOR-LIKE KINASE"/>
    <property type="match status" value="1"/>
</dbReference>
<keyword evidence="6" id="KW-0067">ATP-binding</keyword>
<proteinExistence type="predicted"/>
<evidence type="ECO:0000256" key="3">
    <source>
        <dbReference type="ARBA" id="ARBA00022692"/>
    </source>
</evidence>
<comment type="caution">
    <text evidence="12">The sequence shown here is derived from an EMBL/GenBank/DDBJ whole genome shotgun (WGS) entry which is preliminary data.</text>
</comment>